<dbReference type="GO" id="GO:0010181">
    <property type="term" value="F:FMN binding"/>
    <property type="evidence" value="ECO:0007669"/>
    <property type="project" value="InterPro"/>
</dbReference>
<keyword evidence="2" id="KW-0285">Flavoprotein</keyword>
<dbReference type="PANTHER" id="PTHR43567:SF1">
    <property type="entry name" value="FLAVOREDOXIN"/>
    <property type="match status" value="1"/>
</dbReference>
<dbReference type="SMART" id="SM00903">
    <property type="entry name" value="Flavin_Reduct"/>
    <property type="match status" value="1"/>
</dbReference>
<evidence type="ECO:0000256" key="2">
    <source>
        <dbReference type="ARBA" id="ARBA00022630"/>
    </source>
</evidence>
<dbReference type="Gene3D" id="2.30.110.10">
    <property type="entry name" value="Electron Transport, Fmn-binding Protein, Chain A"/>
    <property type="match status" value="1"/>
</dbReference>
<proteinExistence type="inferred from homology"/>
<reference evidence="5 6" key="1">
    <citation type="submission" date="2018-08" db="EMBL/GenBank/DDBJ databases">
        <title>Form III RuBisCO-mediated autotrophy in Thermodesulfobium bacteria.</title>
        <authorList>
            <person name="Toshchakov S.V."/>
            <person name="Kublanov I.V."/>
            <person name="Frolov E."/>
            <person name="Bonch-Osmolovskaya E.A."/>
            <person name="Tourova T.P."/>
            <person name="Chernych N.A."/>
            <person name="Lebedinsky A.V."/>
        </authorList>
    </citation>
    <scope>NUCLEOTIDE SEQUENCE [LARGE SCALE GENOMIC DNA]</scope>
    <source>
        <strain evidence="5 6">SR</strain>
    </source>
</reference>
<comment type="cofactor">
    <cofactor evidence="1">
        <name>FMN</name>
        <dbReference type="ChEBI" id="CHEBI:58210"/>
    </cofactor>
</comment>
<organism evidence="5 6">
    <name type="scientific">Ammonifex thiophilus</name>
    <dbReference type="NCBI Taxonomy" id="444093"/>
    <lineage>
        <taxon>Bacteria</taxon>
        <taxon>Bacillati</taxon>
        <taxon>Bacillota</taxon>
        <taxon>Clostridia</taxon>
        <taxon>Thermoanaerobacterales</taxon>
        <taxon>Thermoanaerobacteraceae</taxon>
        <taxon>Ammonifex</taxon>
    </lineage>
</organism>
<name>A0A3D8P141_9THEO</name>
<sequence>MEKKEVALAEAYRLLTPGMVVLIASQRDGRNNVMTASWQMPVSKEPPLVAVAVAKKHLTAEYIQATGAFTVNVPGFGLLPKVHFCGTISGRKVKDKLEEAGLTPVPGKKVPVPLIKECLAGLECRVWNTYDGGDHYIFVGEVVRAEASEAFDGFWRLKDNQDEYPVHHLGGPHYYLPGPSVSVTPKDGGFEVTPLKP</sequence>
<dbReference type="PANTHER" id="PTHR43567">
    <property type="entry name" value="FLAVOREDOXIN-RELATED-RELATED"/>
    <property type="match status" value="1"/>
</dbReference>
<protein>
    <submittedName>
        <fullName evidence="5">Flavin reductase family protein</fullName>
    </submittedName>
</protein>
<keyword evidence="6" id="KW-1185">Reference proteome</keyword>
<evidence type="ECO:0000256" key="1">
    <source>
        <dbReference type="ARBA" id="ARBA00001917"/>
    </source>
</evidence>
<dbReference type="InterPro" id="IPR012349">
    <property type="entry name" value="Split_barrel_FMN-bd"/>
</dbReference>
<dbReference type="EMBL" id="QSLN01000026">
    <property type="protein sequence ID" value="RDV80940.1"/>
    <property type="molecule type" value="Genomic_DNA"/>
</dbReference>
<dbReference type="GO" id="GO:0016646">
    <property type="term" value="F:oxidoreductase activity, acting on the CH-NH group of donors, NAD or NADP as acceptor"/>
    <property type="evidence" value="ECO:0007669"/>
    <property type="project" value="UniProtKB-ARBA"/>
</dbReference>
<gene>
    <name evidence="5" type="ORF">DXX99_10165</name>
</gene>
<evidence type="ECO:0000313" key="5">
    <source>
        <dbReference type="EMBL" id="RDV80940.1"/>
    </source>
</evidence>
<comment type="caution">
    <text evidence="5">The sequence shown here is derived from an EMBL/GenBank/DDBJ whole genome shotgun (WGS) entry which is preliminary data.</text>
</comment>
<dbReference type="InterPro" id="IPR052174">
    <property type="entry name" value="Flavoredoxin"/>
</dbReference>
<evidence type="ECO:0000259" key="4">
    <source>
        <dbReference type="SMART" id="SM00903"/>
    </source>
</evidence>
<dbReference type="InterPro" id="IPR002563">
    <property type="entry name" value="Flavin_Rdtase-like_dom"/>
</dbReference>
<dbReference type="AlphaFoldDB" id="A0A3D8P141"/>
<evidence type="ECO:0000313" key="6">
    <source>
        <dbReference type="Proteomes" id="UP000256329"/>
    </source>
</evidence>
<dbReference type="Pfam" id="PF01613">
    <property type="entry name" value="Flavin_Reduct"/>
    <property type="match status" value="1"/>
</dbReference>
<accession>A0A3D8P141</accession>
<dbReference type="Proteomes" id="UP000256329">
    <property type="component" value="Unassembled WGS sequence"/>
</dbReference>
<comment type="similarity">
    <text evidence="3">Belongs to the flavoredoxin family.</text>
</comment>
<dbReference type="OrthoDB" id="9794638at2"/>
<feature type="domain" description="Flavin reductase like" evidence="4">
    <location>
        <begin position="13"/>
        <end position="156"/>
    </location>
</feature>
<evidence type="ECO:0000256" key="3">
    <source>
        <dbReference type="ARBA" id="ARBA00038054"/>
    </source>
</evidence>
<dbReference type="RefSeq" id="WP_115793370.1">
    <property type="nucleotide sequence ID" value="NZ_QSLN01000026.1"/>
</dbReference>
<dbReference type="SUPFAM" id="SSF50475">
    <property type="entry name" value="FMN-binding split barrel"/>
    <property type="match status" value="1"/>
</dbReference>